<accession>A0AAV4C4P9</accession>
<name>A0AAV4C4P9_9GAST</name>
<dbReference type="EMBL" id="BLXT01005820">
    <property type="protein sequence ID" value="GFO26341.1"/>
    <property type="molecule type" value="Genomic_DNA"/>
</dbReference>
<sequence>MVLDMRSSHNQVISAFKSPKGYDVGGGLGARDCESKAQQISGVCSLGETQFLSPGHHALRAVICHDSAPTPHSSSSGTLSGTDIDDHIPPLKLFSVNLIKVVIATLAYCP</sequence>
<dbReference type="Proteomes" id="UP000735302">
    <property type="component" value="Unassembled WGS sequence"/>
</dbReference>
<protein>
    <submittedName>
        <fullName evidence="1">Uncharacterized protein</fullName>
    </submittedName>
</protein>
<keyword evidence="2" id="KW-1185">Reference proteome</keyword>
<proteinExistence type="predicted"/>
<reference evidence="1 2" key="1">
    <citation type="journal article" date="2021" name="Elife">
        <title>Chloroplast acquisition without the gene transfer in kleptoplastic sea slugs, Plakobranchus ocellatus.</title>
        <authorList>
            <person name="Maeda T."/>
            <person name="Takahashi S."/>
            <person name="Yoshida T."/>
            <person name="Shimamura S."/>
            <person name="Takaki Y."/>
            <person name="Nagai Y."/>
            <person name="Toyoda A."/>
            <person name="Suzuki Y."/>
            <person name="Arimoto A."/>
            <person name="Ishii H."/>
            <person name="Satoh N."/>
            <person name="Nishiyama T."/>
            <person name="Hasebe M."/>
            <person name="Maruyama T."/>
            <person name="Minagawa J."/>
            <person name="Obokata J."/>
            <person name="Shigenobu S."/>
        </authorList>
    </citation>
    <scope>NUCLEOTIDE SEQUENCE [LARGE SCALE GENOMIC DNA]</scope>
</reference>
<comment type="caution">
    <text evidence="1">The sequence shown here is derived from an EMBL/GenBank/DDBJ whole genome shotgun (WGS) entry which is preliminary data.</text>
</comment>
<evidence type="ECO:0000313" key="2">
    <source>
        <dbReference type="Proteomes" id="UP000735302"/>
    </source>
</evidence>
<evidence type="ECO:0000313" key="1">
    <source>
        <dbReference type="EMBL" id="GFO26341.1"/>
    </source>
</evidence>
<gene>
    <name evidence="1" type="ORF">PoB_005284600</name>
</gene>
<dbReference type="AlphaFoldDB" id="A0AAV4C4P9"/>
<organism evidence="1 2">
    <name type="scientific">Plakobranchus ocellatus</name>
    <dbReference type="NCBI Taxonomy" id="259542"/>
    <lineage>
        <taxon>Eukaryota</taxon>
        <taxon>Metazoa</taxon>
        <taxon>Spiralia</taxon>
        <taxon>Lophotrochozoa</taxon>
        <taxon>Mollusca</taxon>
        <taxon>Gastropoda</taxon>
        <taxon>Heterobranchia</taxon>
        <taxon>Euthyneura</taxon>
        <taxon>Panpulmonata</taxon>
        <taxon>Sacoglossa</taxon>
        <taxon>Placobranchoidea</taxon>
        <taxon>Plakobranchidae</taxon>
        <taxon>Plakobranchus</taxon>
    </lineage>
</organism>